<dbReference type="InterPro" id="IPR035906">
    <property type="entry name" value="MetI-like_sf"/>
</dbReference>
<dbReference type="STRING" id="1293891.TMES_04205"/>
<evidence type="ECO:0000256" key="5">
    <source>
        <dbReference type="ARBA" id="ARBA00022519"/>
    </source>
</evidence>
<dbReference type="GO" id="GO:0022857">
    <property type="term" value="F:transmembrane transporter activity"/>
    <property type="evidence" value="ECO:0007669"/>
    <property type="project" value="InterPro"/>
</dbReference>
<keyword evidence="5" id="KW-0997">Cell inner membrane</keyword>
<dbReference type="InterPro" id="IPR000515">
    <property type="entry name" value="MetI-like"/>
</dbReference>
<dbReference type="GO" id="GO:0043190">
    <property type="term" value="C:ATP-binding cassette (ABC) transporter complex"/>
    <property type="evidence" value="ECO:0007669"/>
    <property type="project" value="InterPro"/>
</dbReference>
<feature type="transmembrane region" description="Helical" evidence="9">
    <location>
        <begin position="204"/>
        <end position="225"/>
    </location>
</feature>
<evidence type="ECO:0000313" key="12">
    <source>
        <dbReference type="Proteomes" id="UP000193391"/>
    </source>
</evidence>
<dbReference type="RefSeq" id="WP_085579627.1">
    <property type="nucleotide sequence ID" value="NZ_JFKA01000001.1"/>
</dbReference>
<dbReference type="InterPro" id="IPR010065">
    <property type="entry name" value="AA_ABC_transptr_permease_3TM"/>
</dbReference>
<evidence type="ECO:0000259" key="10">
    <source>
        <dbReference type="PROSITE" id="PS50928"/>
    </source>
</evidence>
<sequence>MSHASFWELMNFGPDGWGWSMMRAAGVTVMVALAGFILGGFIGSFGAWAKIAGNRPVRIAADAYTTILRGIPDLLVIFLFYFGGSLALSAIYRAFGGEGFVDFPGFAAGAMAIGLTSGAQHTEVFRGAYYAIHDGELEAAKAAGMTRMMMLRRIIMPLLLRHALPGLGNIWQVVLKESALVSVTGLIELARQAQIGAGSTRQPFYFFMAAALLFLMITFVSNRVFRFSEAHFSRGVRGAR</sequence>
<dbReference type="PANTHER" id="PTHR30133">
    <property type="entry name" value="CATIONIC AMINO ACID TRANSPORTER, MEMBRANE COMPONENT"/>
    <property type="match status" value="1"/>
</dbReference>
<feature type="transmembrane region" description="Helical" evidence="9">
    <location>
        <begin position="20"/>
        <end position="48"/>
    </location>
</feature>
<evidence type="ECO:0000256" key="4">
    <source>
        <dbReference type="ARBA" id="ARBA00022475"/>
    </source>
</evidence>
<dbReference type="SUPFAM" id="SSF161098">
    <property type="entry name" value="MetI-like"/>
    <property type="match status" value="1"/>
</dbReference>
<comment type="caution">
    <text evidence="11">The sequence shown here is derived from an EMBL/GenBank/DDBJ whole genome shotgun (WGS) entry which is preliminary data.</text>
</comment>
<evidence type="ECO:0000256" key="3">
    <source>
        <dbReference type="ARBA" id="ARBA00022448"/>
    </source>
</evidence>
<dbReference type="OrthoDB" id="9815029at2"/>
<feature type="transmembrane region" description="Helical" evidence="9">
    <location>
        <begin position="74"/>
        <end position="95"/>
    </location>
</feature>
<dbReference type="Gene3D" id="1.10.3720.10">
    <property type="entry name" value="MetI-like"/>
    <property type="match status" value="1"/>
</dbReference>
<proteinExistence type="inferred from homology"/>
<evidence type="ECO:0000256" key="9">
    <source>
        <dbReference type="RuleBase" id="RU363032"/>
    </source>
</evidence>
<evidence type="ECO:0000256" key="7">
    <source>
        <dbReference type="ARBA" id="ARBA00022989"/>
    </source>
</evidence>
<keyword evidence="4" id="KW-1003">Cell membrane</keyword>
<dbReference type="AlphaFoldDB" id="A0A1Y2L4U9"/>
<keyword evidence="12" id="KW-1185">Reference proteome</keyword>
<dbReference type="NCBIfam" id="TIGR01726">
    <property type="entry name" value="HEQRo_perm_3TM"/>
    <property type="match status" value="1"/>
</dbReference>
<keyword evidence="6 9" id="KW-0812">Transmembrane</keyword>
<evidence type="ECO:0000256" key="8">
    <source>
        <dbReference type="ARBA" id="ARBA00023136"/>
    </source>
</evidence>
<reference evidence="11 12" key="1">
    <citation type="submission" date="2014-03" db="EMBL/GenBank/DDBJ databases">
        <title>The draft genome sequence of Thalassospira mesophila JCM 18969.</title>
        <authorList>
            <person name="Lai Q."/>
            <person name="Shao Z."/>
        </authorList>
    </citation>
    <scope>NUCLEOTIDE SEQUENCE [LARGE SCALE GENOMIC DNA]</scope>
    <source>
        <strain evidence="11 12">JCM 18969</strain>
    </source>
</reference>
<dbReference type="InterPro" id="IPR051613">
    <property type="entry name" value="ABC_transp_permease_HisMQ"/>
</dbReference>
<dbReference type="PROSITE" id="PS50928">
    <property type="entry name" value="ABC_TM1"/>
    <property type="match status" value="1"/>
</dbReference>
<dbReference type="CDD" id="cd06261">
    <property type="entry name" value="TM_PBP2"/>
    <property type="match status" value="1"/>
</dbReference>
<protein>
    <submittedName>
        <fullName evidence="11">ABC transporter permease</fullName>
    </submittedName>
</protein>
<feature type="domain" description="ABC transmembrane type-1" evidence="10">
    <location>
        <begin position="25"/>
        <end position="225"/>
    </location>
</feature>
<evidence type="ECO:0000256" key="6">
    <source>
        <dbReference type="ARBA" id="ARBA00022692"/>
    </source>
</evidence>
<keyword evidence="8 9" id="KW-0472">Membrane</keyword>
<evidence type="ECO:0000313" key="11">
    <source>
        <dbReference type="EMBL" id="OSQ40866.1"/>
    </source>
</evidence>
<organism evidence="11 12">
    <name type="scientific">Thalassospira mesophila</name>
    <dbReference type="NCBI Taxonomy" id="1293891"/>
    <lineage>
        <taxon>Bacteria</taxon>
        <taxon>Pseudomonadati</taxon>
        <taxon>Pseudomonadota</taxon>
        <taxon>Alphaproteobacteria</taxon>
        <taxon>Rhodospirillales</taxon>
        <taxon>Thalassospiraceae</taxon>
        <taxon>Thalassospira</taxon>
    </lineage>
</organism>
<comment type="similarity">
    <text evidence="2">Belongs to the binding-protein-dependent transport system permease family. HisMQ subfamily.</text>
</comment>
<dbReference type="Proteomes" id="UP000193391">
    <property type="component" value="Unassembled WGS sequence"/>
</dbReference>
<name>A0A1Y2L4U9_9PROT</name>
<dbReference type="Pfam" id="PF00528">
    <property type="entry name" value="BPD_transp_1"/>
    <property type="match status" value="1"/>
</dbReference>
<keyword evidence="3 9" id="KW-0813">Transport</keyword>
<evidence type="ECO:0000256" key="2">
    <source>
        <dbReference type="ARBA" id="ARBA00010072"/>
    </source>
</evidence>
<gene>
    <name evidence="11" type="ORF">TMES_04205</name>
</gene>
<evidence type="ECO:0000256" key="1">
    <source>
        <dbReference type="ARBA" id="ARBA00004429"/>
    </source>
</evidence>
<dbReference type="EMBL" id="JFKA01000001">
    <property type="protein sequence ID" value="OSQ40866.1"/>
    <property type="molecule type" value="Genomic_DNA"/>
</dbReference>
<keyword evidence="7 9" id="KW-1133">Transmembrane helix</keyword>
<comment type="subcellular location">
    <subcellularLocation>
        <location evidence="1">Cell inner membrane</location>
        <topology evidence="1">Multi-pass membrane protein</topology>
    </subcellularLocation>
    <subcellularLocation>
        <location evidence="9">Cell membrane</location>
        <topology evidence="9">Multi-pass membrane protein</topology>
    </subcellularLocation>
</comment>
<accession>A0A1Y2L4U9</accession>